<dbReference type="OrthoDB" id="9794018at2"/>
<feature type="binding site" evidence="4">
    <location>
        <position position="123"/>
    </location>
    <ligand>
        <name>[4Fe-4S] cluster</name>
        <dbReference type="ChEBI" id="CHEBI:49883"/>
    </ligand>
</feature>
<evidence type="ECO:0000256" key="3">
    <source>
        <dbReference type="ARBA" id="ARBA00024327"/>
    </source>
</evidence>
<comment type="cofactor">
    <cofactor evidence="4">
        <name>[4Fe-4S] cluster</name>
        <dbReference type="ChEBI" id="CHEBI:49883"/>
    </cofactor>
    <text evidence="4">Binds 1 [4Fe-4S] cluster per subunit.</text>
</comment>
<dbReference type="InterPro" id="IPR004511">
    <property type="entry name" value="PAPS/APS_Rdtase"/>
</dbReference>
<dbReference type="GO" id="GO:0005737">
    <property type="term" value="C:cytoplasm"/>
    <property type="evidence" value="ECO:0007669"/>
    <property type="project" value="UniProtKB-SubCell"/>
</dbReference>
<evidence type="ECO:0000313" key="7">
    <source>
        <dbReference type="Proteomes" id="UP000184225"/>
    </source>
</evidence>
<dbReference type="EMBL" id="FQYY01000004">
    <property type="protein sequence ID" value="SHI78425.1"/>
    <property type="molecule type" value="Genomic_DNA"/>
</dbReference>
<dbReference type="Pfam" id="PF01507">
    <property type="entry name" value="PAPS_reduct"/>
    <property type="match status" value="1"/>
</dbReference>
<feature type="binding site" evidence="4">
    <location>
        <position position="124"/>
    </location>
    <ligand>
        <name>[4Fe-4S] cluster</name>
        <dbReference type="ChEBI" id="CHEBI:49883"/>
    </ligand>
</feature>
<comment type="similarity">
    <text evidence="1 4">Belongs to the PAPS reductase family. CysH subfamily.</text>
</comment>
<keyword evidence="7" id="KW-1185">Reference proteome</keyword>
<dbReference type="SUPFAM" id="SSF52402">
    <property type="entry name" value="Adenine nucleotide alpha hydrolases-like"/>
    <property type="match status" value="1"/>
</dbReference>
<reference evidence="6 7" key="1">
    <citation type="submission" date="2016-11" db="EMBL/GenBank/DDBJ databases">
        <authorList>
            <person name="Jaros S."/>
            <person name="Januszkiewicz K."/>
            <person name="Wedrychowicz H."/>
        </authorList>
    </citation>
    <scope>NUCLEOTIDE SEQUENCE [LARGE SCALE GENOMIC DNA]</scope>
    <source>
        <strain evidence="6 7">DSM 21425</strain>
    </source>
</reference>
<dbReference type="AlphaFoldDB" id="A0A1M6DZ49"/>
<keyword evidence="4" id="KW-0411">Iron-sulfur</keyword>
<gene>
    <name evidence="4" type="primary">cysH</name>
    <name evidence="6" type="ORF">SAMN04488096_104256</name>
</gene>
<sequence>MSDITVKKHVFTEEEIKALNKKYKPLSIQQRIEELYNDFDVSEVMLTSSFAATSAFLLKLFSEINKEQEVFFIDTGYHFEETLAYKKELTKKYGLNVNSIGALKNEHEFTTKDETWRKNPDFCCSINKVSPLETIKKKYSVWVSGLMEWQSDHRSSLNIFEERGEILKFYPLLDVTKEERDEYIEKNKLPFHPLVAKGYNSIGCKHCTVPGEDRSGRWNNNPKTECGLHL</sequence>
<dbReference type="PANTHER" id="PTHR46509:SF1">
    <property type="entry name" value="PHOSPHOADENOSINE PHOSPHOSULFATE REDUCTASE"/>
    <property type="match status" value="1"/>
</dbReference>
<dbReference type="STRING" id="579105.SAMN04488096_104256"/>
<dbReference type="Gene3D" id="3.40.50.620">
    <property type="entry name" value="HUPs"/>
    <property type="match status" value="1"/>
</dbReference>
<evidence type="ECO:0000259" key="5">
    <source>
        <dbReference type="Pfam" id="PF01507"/>
    </source>
</evidence>
<evidence type="ECO:0000313" key="6">
    <source>
        <dbReference type="EMBL" id="SHI78425.1"/>
    </source>
</evidence>
<evidence type="ECO:0000256" key="1">
    <source>
        <dbReference type="ARBA" id="ARBA00009732"/>
    </source>
</evidence>
<dbReference type="RefSeq" id="WP_073149903.1">
    <property type="nucleotide sequence ID" value="NZ_FQYY01000004.1"/>
</dbReference>
<dbReference type="GO" id="GO:0019379">
    <property type="term" value="P:sulfate assimilation, phosphoadenylyl sulfate reduction by phosphoadenylyl-sulfate reductase (thioredoxin)"/>
    <property type="evidence" value="ECO:0007669"/>
    <property type="project" value="UniProtKB-UniRule"/>
</dbReference>
<dbReference type="PANTHER" id="PTHR46509">
    <property type="entry name" value="PHOSPHOADENOSINE PHOSPHOSULFATE REDUCTASE"/>
    <property type="match status" value="1"/>
</dbReference>
<dbReference type="InterPro" id="IPR002500">
    <property type="entry name" value="PAPS_reduct_dom"/>
</dbReference>
<keyword evidence="4" id="KW-0963">Cytoplasm</keyword>
<comment type="catalytic activity">
    <reaction evidence="4">
        <text>[thioredoxin]-disulfide + sulfite + AMP + 2 H(+) = adenosine 5'-phosphosulfate + [thioredoxin]-dithiol</text>
        <dbReference type="Rhea" id="RHEA:21976"/>
        <dbReference type="Rhea" id="RHEA-COMP:10698"/>
        <dbReference type="Rhea" id="RHEA-COMP:10700"/>
        <dbReference type="ChEBI" id="CHEBI:15378"/>
        <dbReference type="ChEBI" id="CHEBI:17359"/>
        <dbReference type="ChEBI" id="CHEBI:29950"/>
        <dbReference type="ChEBI" id="CHEBI:50058"/>
        <dbReference type="ChEBI" id="CHEBI:58243"/>
        <dbReference type="ChEBI" id="CHEBI:456215"/>
        <dbReference type="EC" id="1.8.4.10"/>
    </reaction>
</comment>
<comment type="pathway">
    <text evidence="3 4">Sulfur metabolism; hydrogen sulfide biosynthesis; sulfite from sulfate.</text>
</comment>
<feature type="binding site" evidence="4">
    <location>
        <position position="207"/>
    </location>
    <ligand>
        <name>[4Fe-4S] cluster</name>
        <dbReference type="ChEBI" id="CHEBI:49883"/>
    </ligand>
</feature>
<name>A0A1M6DZ49_9FLAO</name>
<dbReference type="GO" id="GO:0070814">
    <property type="term" value="P:hydrogen sulfide biosynthetic process"/>
    <property type="evidence" value="ECO:0007669"/>
    <property type="project" value="UniProtKB-UniRule"/>
</dbReference>
<feature type="active site" description="Nucleophile; cysteine thiosulfonate intermediate" evidence="4">
    <location>
        <position position="226"/>
    </location>
</feature>
<dbReference type="PIRSF" id="PIRSF000857">
    <property type="entry name" value="PAPS_reductase"/>
    <property type="match status" value="1"/>
</dbReference>
<accession>A0A1M6DZ49</accession>
<dbReference type="Proteomes" id="UP000184225">
    <property type="component" value="Unassembled WGS sequence"/>
</dbReference>
<keyword evidence="4" id="KW-0408">Iron</keyword>
<organism evidence="6 7">
    <name type="scientific">Mesonia phycicola</name>
    <dbReference type="NCBI Taxonomy" id="579105"/>
    <lineage>
        <taxon>Bacteria</taxon>
        <taxon>Pseudomonadati</taxon>
        <taxon>Bacteroidota</taxon>
        <taxon>Flavobacteriia</taxon>
        <taxon>Flavobacteriales</taxon>
        <taxon>Flavobacteriaceae</taxon>
        <taxon>Mesonia</taxon>
    </lineage>
</organism>
<dbReference type="HAMAP" id="MF_00063">
    <property type="entry name" value="CysH"/>
    <property type="match status" value="1"/>
</dbReference>
<proteinExistence type="inferred from homology"/>
<keyword evidence="2 4" id="KW-0560">Oxidoreductase</keyword>
<dbReference type="EC" id="1.8.4.10" evidence="4"/>
<feature type="binding site" evidence="4">
    <location>
        <position position="204"/>
    </location>
    <ligand>
        <name>[4Fe-4S] cluster</name>
        <dbReference type="ChEBI" id="CHEBI:49883"/>
    </ligand>
</feature>
<dbReference type="GO" id="GO:0004604">
    <property type="term" value="F:phosphoadenylyl-sulfate reductase (thioredoxin) activity"/>
    <property type="evidence" value="ECO:0007669"/>
    <property type="project" value="UniProtKB-UniRule"/>
</dbReference>
<feature type="domain" description="Phosphoadenosine phosphosulphate reductase" evidence="5">
    <location>
        <begin position="44"/>
        <end position="210"/>
    </location>
</feature>
<evidence type="ECO:0000256" key="4">
    <source>
        <dbReference type="HAMAP-Rule" id="MF_00063"/>
    </source>
</evidence>
<comment type="function">
    <text evidence="4">Catalyzes the formation of sulfite from adenosine 5'-phosphosulfate (APS) using thioredoxin as an electron donor.</text>
</comment>
<dbReference type="NCBIfam" id="NF002537">
    <property type="entry name" value="PRK02090.1"/>
    <property type="match status" value="1"/>
</dbReference>
<comment type="subcellular location">
    <subcellularLocation>
        <location evidence="4">Cytoplasm</location>
    </subcellularLocation>
</comment>
<evidence type="ECO:0000256" key="2">
    <source>
        <dbReference type="ARBA" id="ARBA00023002"/>
    </source>
</evidence>
<keyword evidence="4" id="KW-0479">Metal-binding</keyword>
<dbReference type="GO" id="GO:0043866">
    <property type="term" value="F:adenylyl-sulfate reductase (thioredoxin) activity"/>
    <property type="evidence" value="ECO:0007669"/>
    <property type="project" value="UniProtKB-EC"/>
</dbReference>
<dbReference type="GO" id="GO:0051539">
    <property type="term" value="F:4 iron, 4 sulfur cluster binding"/>
    <property type="evidence" value="ECO:0007669"/>
    <property type="project" value="UniProtKB-UniRule"/>
</dbReference>
<dbReference type="GO" id="GO:0046872">
    <property type="term" value="F:metal ion binding"/>
    <property type="evidence" value="ECO:0007669"/>
    <property type="project" value="UniProtKB-KW"/>
</dbReference>
<dbReference type="InterPro" id="IPR014729">
    <property type="entry name" value="Rossmann-like_a/b/a_fold"/>
</dbReference>
<protein>
    <recommendedName>
        <fullName evidence="4">Adenosine 5'-phosphosulfate reductase</fullName>
        <shortName evidence="4">APS reductase</shortName>
        <ecNumber evidence="4">1.8.4.10</ecNumber>
    </recommendedName>
    <alternativeName>
        <fullName evidence="4">5'-adenylylsulfate reductase</fullName>
    </alternativeName>
    <alternativeName>
        <fullName evidence="4">Thioredoxin-dependent 5'-adenylylsulfate reductase</fullName>
    </alternativeName>
</protein>